<feature type="binding site" evidence="9">
    <location>
        <position position="172"/>
    </location>
    <ligand>
        <name>a divalent metal cation</name>
        <dbReference type="ChEBI" id="CHEBI:60240"/>
    </ligand>
</feature>
<evidence type="ECO:0000256" key="7">
    <source>
        <dbReference type="ARBA" id="ARBA00022801"/>
    </source>
</evidence>
<dbReference type="GO" id="GO:0003723">
    <property type="term" value="F:RNA binding"/>
    <property type="evidence" value="ECO:0007669"/>
    <property type="project" value="UniProtKB-UniRule"/>
</dbReference>
<dbReference type="GO" id="GO:0043137">
    <property type="term" value="P:DNA replication, removal of RNA primer"/>
    <property type="evidence" value="ECO:0007669"/>
    <property type="project" value="TreeGrafter"/>
</dbReference>
<dbReference type="PANTHER" id="PTHR10954:SF7">
    <property type="entry name" value="RIBONUCLEASE H2 SUBUNIT A"/>
    <property type="match status" value="1"/>
</dbReference>
<dbReference type="CDD" id="cd07181">
    <property type="entry name" value="RNase_HII_eukaryota_like"/>
    <property type="match status" value="1"/>
</dbReference>
<dbReference type="EC" id="3.1.26.4" evidence="10"/>
<dbReference type="Pfam" id="PF01351">
    <property type="entry name" value="RNase_HII"/>
    <property type="match status" value="1"/>
</dbReference>
<comment type="cofactor">
    <cofactor evidence="9">
        <name>Mn(2+)</name>
        <dbReference type="ChEBI" id="CHEBI:29035"/>
    </cofactor>
    <cofactor evidence="9">
        <name>Mg(2+)</name>
        <dbReference type="ChEBI" id="CHEBI:18420"/>
    </cofactor>
    <text evidence="9">Manganese or magnesium. Binds 1 divalent metal ion per monomer in the absence of substrate. May bind a second metal ion after substrate binding.</text>
</comment>
<keyword evidence="6 9" id="KW-0255">Endonuclease</keyword>
<protein>
    <recommendedName>
        <fullName evidence="10">Ribonuclease</fullName>
        <ecNumber evidence="10">3.1.26.4</ecNumber>
    </recommendedName>
</protein>
<reference evidence="13 14" key="1">
    <citation type="journal article" date="2017" name="PLoS Biol.">
        <title>The sea cucumber genome provides insights into morphological evolution and visceral regeneration.</title>
        <authorList>
            <person name="Zhang X."/>
            <person name="Sun L."/>
            <person name="Yuan J."/>
            <person name="Sun Y."/>
            <person name="Gao Y."/>
            <person name="Zhang L."/>
            <person name="Li S."/>
            <person name="Dai H."/>
            <person name="Hamel J.F."/>
            <person name="Liu C."/>
            <person name="Yu Y."/>
            <person name="Liu S."/>
            <person name="Lin W."/>
            <person name="Guo K."/>
            <person name="Jin S."/>
            <person name="Xu P."/>
            <person name="Storey K.B."/>
            <person name="Huan P."/>
            <person name="Zhang T."/>
            <person name="Zhou Y."/>
            <person name="Zhang J."/>
            <person name="Lin C."/>
            <person name="Li X."/>
            <person name="Xing L."/>
            <person name="Huo D."/>
            <person name="Sun M."/>
            <person name="Wang L."/>
            <person name="Mercier A."/>
            <person name="Li F."/>
            <person name="Yang H."/>
            <person name="Xiang J."/>
        </authorList>
    </citation>
    <scope>NUCLEOTIDE SEQUENCE [LARGE SCALE GENOMIC DNA]</scope>
    <source>
        <strain evidence="13">Shaxun</strain>
        <tissue evidence="13">Muscle</tissue>
    </source>
</reference>
<dbReference type="STRING" id="307972.A0A2G8JGE3"/>
<dbReference type="InterPro" id="IPR004649">
    <property type="entry name" value="RNase_H2_suA"/>
</dbReference>
<comment type="caution">
    <text evidence="13">The sequence shown here is derived from an EMBL/GenBank/DDBJ whole genome shotgun (WGS) entry which is preliminary data.</text>
</comment>
<dbReference type="PANTHER" id="PTHR10954">
    <property type="entry name" value="RIBONUCLEASE H2 SUBUNIT A"/>
    <property type="match status" value="1"/>
</dbReference>
<keyword evidence="7 9" id="KW-0378">Hydrolase</keyword>
<dbReference type="FunFam" id="1.10.10.460:FF:000001">
    <property type="entry name" value="Ribonuclease"/>
    <property type="match status" value="1"/>
</dbReference>
<evidence type="ECO:0000256" key="10">
    <source>
        <dbReference type="RuleBase" id="RU003515"/>
    </source>
</evidence>
<evidence type="ECO:0000313" key="14">
    <source>
        <dbReference type="Proteomes" id="UP000230750"/>
    </source>
</evidence>
<dbReference type="InterPro" id="IPR023160">
    <property type="entry name" value="RNase_HII_hlx-loop-hlx_cap_dom"/>
</dbReference>
<dbReference type="GO" id="GO:0032299">
    <property type="term" value="C:ribonuclease H2 complex"/>
    <property type="evidence" value="ECO:0007669"/>
    <property type="project" value="UniProtKB-ARBA"/>
</dbReference>
<dbReference type="OrthoDB" id="7462577at2759"/>
<keyword evidence="5 9" id="KW-0479">Metal-binding</keyword>
<feature type="domain" description="RNase H type-2" evidence="12">
    <location>
        <begin position="58"/>
        <end position="281"/>
    </location>
</feature>
<comment type="function">
    <text evidence="8">Catalytic subunit of RNase HII, an endonuclease that specifically degrades the RNA of RNA:DNA hybrids. Participates in DNA replication, possibly by mediating the removal of lagging-strand Okazaki fragment RNA primers during DNA replication. Mediates the excision of single ribonucleotides from DNA:RNA duplexes.</text>
</comment>
<keyword evidence="14" id="KW-1185">Reference proteome</keyword>
<comment type="function">
    <text evidence="10">Endonuclease that specifically degrades the RNA of RNA-DNA hybrids.</text>
</comment>
<comment type="cofactor">
    <cofactor evidence="2">
        <name>Mg(2+)</name>
        <dbReference type="ChEBI" id="CHEBI:18420"/>
    </cofactor>
</comment>
<keyword evidence="4 9" id="KW-0540">Nuclease</keyword>
<dbReference type="GO" id="GO:0004523">
    <property type="term" value="F:RNA-DNA hybrid ribonuclease activity"/>
    <property type="evidence" value="ECO:0007669"/>
    <property type="project" value="UniProtKB-UniRule"/>
</dbReference>
<evidence type="ECO:0000313" key="13">
    <source>
        <dbReference type="EMBL" id="PIK34821.1"/>
    </source>
</evidence>
<comment type="similarity">
    <text evidence="3">Belongs to the RNase HII family. Eukaryotic subfamily.</text>
</comment>
<evidence type="ECO:0000259" key="12">
    <source>
        <dbReference type="PROSITE" id="PS51975"/>
    </source>
</evidence>
<evidence type="ECO:0000256" key="2">
    <source>
        <dbReference type="ARBA" id="ARBA00001946"/>
    </source>
</evidence>
<dbReference type="GO" id="GO:0006298">
    <property type="term" value="P:mismatch repair"/>
    <property type="evidence" value="ECO:0007669"/>
    <property type="project" value="TreeGrafter"/>
</dbReference>
<evidence type="ECO:0000256" key="3">
    <source>
        <dbReference type="ARBA" id="ARBA00007058"/>
    </source>
</evidence>
<evidence type="ECO:0000256" key="1">
    <source>
        <dbReference type="ARBA" id="ARBA00000077"/>
    </source>
</evidence>
<dbReference type="FunFam" id="3.30.420.10:FF:000016">
    <property type="entry name" value="Ribonuclease"/>
    <property type="match status" value="1"/>
</dbReference>
<proteinExistence type="inferred from homology"/>
<dbReference type="InterPro" id="IPR001352">
    <property type="entry name" value="RNase_HII/HIII"/>
</dbReference>
<gene>
    <name evidence="13" type="ORF">BSL78_28352</name>
</gene>
<feature type="region of interest" description="Disordered" evidence="11">
    <location>
        <begin position="1"/>
        <end position="23"/>
    </location>
</feature>
<evidence type="ECO:0000256" key="9">
    <source>
        <dbReference type="PROSITE-ProRule" id="PRU01319"/>
    </source>
</evidence>
<organism evidence="13 14">
    <name type="scientific">Stichopus japonicus</name>
    <name type="common">Sea cucumber</name>
    <dbReference type="NCBI Taxonomy" id="307972"/>
    <lineage>
        <taxon>Eukaryota</taxon>
        <taxon>Metazoa</taxon>
        <taxon>Echinodermata</taxon>
        <taxon>Eleutherozoa</taxon>
        <taxon>Echinozoa</taxon>
        <taxon>Holothuroidea</taxon>
        <taxon>Aspidochirotacea</taxon>
        <taxon>Aspidochirotida</taxon>
        <taxon>Stichopodidae</taxon>
        <taxon>Apostichopus</taxon>
    </lineage>
</organism>
<dbReference type="InterPro" id="IPR024567">
    <property type="entry name" value="RNase_HII/HIII_dom"/>
</dbReference>
<feature type="binding site" evidence="9">
    <location>
        <position position="64"/>
    </location>
    <ligand>
        <name>a divalent metal cation</name>
        <dbReference type="ChEBI" id="CHEBI:60240"/>
    </ligand>
</feature>
<evidence type="ECO:0000256" key="4">
    <source>
        <dbReference type="ARBA" id="ARBA00022722"/>
    </source>
</evidence>
<evidence type="ECO:0000256" key="11">
    <source>
        <dbReference type="SAM" id="MobiDB-lite"/>
    </source>
</evidence>
<evidence type="ECO:0000256" key="5">
    <source>
        <dbReference type="ARBA" id="ARBA00022723"/>
    </source>
</evidence>
<dbReference type="NCBIfam" id="TIGR00729">
    <property type="entry name" value="ribonuclease HII"/>
    <property type="match status" value="1"/>
</dbReference>
<dbReference type="InterPro" id="IPR012337">
    <property type="entry name" value="RNaseH-like_sf"/>
</dbReference>
<dbReference type="AlphaFoldDB" id="A0A2G8JGE3"/>
<dbReference type="Gene3D" id="3.30.420.10">
    <property type="entry name" value="Ribonuclease H-like superfamily/Ribonuclease H"/>
    <property type="match status" value="1"/>
</dbReference>
<dbReference type="EMBL" id="MRZV01002070">
    <property type="protein sequence ID" value="PIK34821.1"/>
    <property type="molecule type" value="Genomic_DNA"/>
</dbReference>
<dbReference type="Proteomes" id="UP000230750">
    <property type="component" value="Unassembled WGS sequence"/>
</dbReference>
<dbReference type="GO" id="GO:0046872">
    <property type="term" value="F:metal ion binding"/>
    <property type="evidence" value="ECO:0007669"/>
    <property type="project" value="UniProtKB-KW"/>
</dbReference>
<dbReference type="Gene3D" id="1.10.10.460">
    <property type="entry name" value="Ribonuclease hii. Domain 2"/>
    <property type="match status" value="1"/>
</dbReference>
<dbReference type="PROSITE" id="PS51975">
    <property type="entry name" value="RNASE_H_2"/>
    <property type="match status" value="1"/>
</dbReference>
<evidence type="ECO:0000256" key="6">
    <source>
        <dbReference type="ARBA" id="ARBA00022759"/>
    </source>
</evidence>
<sequence>MADPEEMQEEISVQDVTDDGEKVSSIGSAEVDLSKFETDNNKNFTIQSQVPKICEEEDCCLGIDEAGRGPVLGPMVYGVSYCPLSKNDELKAMGFADSKTLTEEQREALLKSIQDASDFIGYNVQILTPSYISSCMLGRTKYSLNQVSMDSAISLLRLAIESGAKIKEVYVDTVGDASKYQAKLQALFPTLDITVTPKADSKFPIVSAASICAKVVRDRVIQSWKFKEGTVSATDNYGSGYPSDPATKRWLSENVDPIFGFPRFIRFSWSTASNILEKKAAIVEWEDDDEEEVAKGSASLLSFFAPKNFDSRKKKHQFFEESGLTQLTTF</sequence>
<accession>A0A2G8JGE3</accession>
<comment type="catalytic activity">
    <reaction evidence="1 9 10">
        <text>Endonucleolytic cleavage to 5'-phosphomonoester.</text>
        <dbReference type="EC" id="3.1.26.4"/>
    </reaction>
</comment>
<evidence type="ECO:0000256" key="8">
    <source>
        <dbReference type="ARBA" id="ARBA00024981"/>
    </source>
</evidence>
<name>A0A2G8JGE3_STIJA</name>
<feature type="binding site" evidence="9">
    <location>
        <position position="65"/>
    </location>
    <ligand>
        <name>a divalent metal cation</name>
        <dbReference type="ChEBI" id="CHEBI:60240"/>
    </ligand>
</feature>
<dbReference type="SUPFAM" id="SSF53098">
    <property type="entry name" value="Ribonuclease H-like"/>
    <property type="match status" value="1"/>
</dbReference>
<dbReference type="InterPro" id="IPR036397">
    <property type="entry name" value="RNaseH_sf"/>
</dbReference>